<evidence type="ECO:0000256" key="3">
    <source>
        <dbReference type="ARBA" id="ARBA00022630"/>
    </source>
</evidence>
<keyword evidence="5" id="KW-0560">Oxidoreductase</keyword>
<dbReference type="EMBL" id="BSFL01000003">
    <property type="protein sequence ID" value="GLK81232.1"/>
    <property type="molecule type" value="Genomic_DNA"/>
</dbReference>
<dbReference type="PANTHER" id="PTHR42784">
    <property type="entry name" value="PYRANOSE 2-OXIDASE"/>
    <property type="match status" value="1"/>
</dbReference>
<evidence type="ECO:0000259" key="7">
    <source>
        <dbReference type="Pfam" id="PF05199"/>
    </source>
</evidence>
<gene>
    <name evidence="8" type="ORF">GCM10008174_29730</name>
</gene>
<evidence type="ECO:0000313" key="8">
    <source>
        <dbReference type="EMBL" id="GLK81232.1"/>
    </source>
</evidence>
<dbReference type="GO" id="GO:0071949">
    <property type="term" value="F:FAD binding"/>
    <property type="evidence" value="ECO:0007669"/>
    <property type="project" value="InterPro"/>
</dbReference>
<sequence>MIGDLLSGEAPAELTGDVCVVGSGPAGVTLALELAKKGRQVILLESGGEQYEEDSQALYEGRITGHQNIDVAASRLRQFGGTSGHWTGMCAPLDPVDFTPRPDMPDHGWPIGRADLDPFYARAQPYLDLGPYRYDFDYWRPNAPGPALPLDPTKVFTTVYQQSPPTRFALKYMETVRAEPKISCWLHANLVDIALNAAGSAVERIEARALDGHSVSVRANRFVIACGGVENARILLNCRKQRPEGLGNENGLVGRYYTDHMTIETTLVALDDEIDATLYDEQHTIGDTVLNFGLKIAPDEIVARGLNNNAAFLIPQFDDETFNDEFRNYGWIAFSEMVKAFAHGRVPERFGERYCEVVDDLGRVTTGAYRHVMRKVKPRSRPVAFKLRQDAEQSPNPDSRVTLIDEVDPLGFQRVALDWRVTDEDLLRLRRTHQFIGEQLGAAGLGRMRLGISDPPDHDIAFSGYHHMGTTRMHADPKRGVVDADCRLHSVANLHMAGSSVFTTAGCANPTLTITALAIRLADHLAATLA</sequence>
<feature type="domain" description="FAD-binding" evidence="6">
    <location>
        <begin position="17"/>
        <end position="53"/>
    </location>
</feature>
<dbReference type="Pfam" id="PF05199">
    <property type="entry name" value="GMC_oxred_C"/>
    <property type="match status" value="1"/>
</dbReference>
<organism evidence="8 9">
    <name type="scientific">Methylopila turkensis</name>
    <dbReference type="NCBI Taxonomy" id="1437816"/>
    <lineage>
        <taxon>Bacteria</taxon>
        <taxon>Pseudomonadati</taxon>
        <taxon>Pseudomonadota</taxon>
        <taxon>Alphaproteobacteria</taxon>
        <taxon>Hyphomicrobiales</taxon>
        <taxon>Methylopilaceae</taxon>
        <taxon>Methylopila</taxon>
    </lineage>
</organism>
<evidence type="ECO:0000256" key="4">
    <source>
        <dbReference type="ARBA" id="ARBA00022827"/>
    </source>
</evidence>
<dbReference type="InterPro" id="IPR007867">
    <property type="entry name" value="GMC_OxRtase_C"/>
</dbReference>
<keyword evidence="9" id="KW-1185">Reference proteome</keyword>
<evidence type="ECO:0000256" key="2">
    <source>
        <dbReference type="ARBA" id="ARBA00010790"/>
    </source>
</evidence>
<dbReference type="InterPro" id="IPR036188">
    <property type="entry name" value="FAD/NAD-bd_sf"/>
</dbReference>
<dbReference type="Pfam" id="PF01494">
    <property type="entry name" value="FAD_binding_3"/>
    <property type="match status" value="1"/>
</dbReference>
<dbReference type="SUPFAM" id="SSF51905">
    <property type="entry name" value="FAD/NAD(P)-binding domain"/>
    <property type="match status" value="1"/>
</dbReference>
<dbReference type="InterPro" id="IPR051473">
    <property type="entry name" value="P2Ox-like"/>
</dbReference>
<name>A0A9W6JQ56_9HYPH</name>
<dbReference type="GO" id="GO:0016614">
    <property type="term" value="F:oxidoreductase activity, acting on CH-OH group of donors"/>
    <property type="evidence" value="ECO:0007669"/>
    <property type="project" value="InterPro"/>
</dbReference>
<keyword evidence="3" id="KW-0285">Flavoprotein</keyword>
<evidence type="ECO:0000313" key="9">
    <source>
        <dbReference type="Proteomes" id="UP001143309"/>
    </source>
</evidence>
<dbReference type="Gene3D" id="3.50.50.60">
    <property type="entry name" value="FAD/NAD(P)-binding domain"/>
    <property type="match status" value="2"/>
</dbReference>
<reference evidence="8" key="2">
    <citation type="submission" date="2023-01" db="EMBL/GenBank/DDBJ databases">
        <authorList>
            <person name="Sun Q."/>
            <person name="Evtushenko L."/>
        </authorList>
    </citation>
    <scope>NUCLEOTIDE SEQUENCE</scope>
    <source>
        <strain evidence="8">VKM B-2748</strain>
    </source>
</reference>
<evidence type="ECO:0000256" key="5">
    <source>
        <dbReference type="ARBA" id="ARBA00023002"/>
    </source>
</evidence>
<accession>A0A9W6JQ56</accession>
<evidence type="ECO:0008006" key="10">
    <source>
        <dbReference type="Google" id="ProtNLM"/>
    </source>
</evidence>
<proteinExistence type="inferred from homology"/>
<comment type="cofactor">
    <cofactor evidence="1">
        <name>FAD</name>
        <dbReference type="ChEBI" id="CHEBI:57692"/>
    </cofactor>
</comment>
<keyword evidence="4" id="KW-0274">FAD</keyword>
<dbReference type="RefSeq" id="WP_271201694.1">
    <property type="nucleotide sequence ID" value="NZ_BSFL01000003.1"/>
</dbReference>
<comment type="similarity">
    <text evidence="2">Belongs to the GMC oxidoreductase family.</text>
</comment>
<dbReference type="InterPro" id="IPR002938">
    <property type="entry name" value="FAD-bd"/>
</dbReference>
<evidence type="ECO:0000256" key="1">
    <source>
        <dbReference type="ARBA" id="ARBA00001974"/>
    </source>
</evidence>
<reference evidence="8" key="1">
    <citation type="journal article" date="2014" name="Int. J. Syst. Evol. Microbiol.">
        <title>Complete genome sequence of Corynebacterium casei LMG S-19264T (=DSM 44701T), isolated from a smear-ripened cheese.</title>
        <authorList>
            <consortium name="US DOE Joint Genome Institute (JGI-PGF)"/>
            <person name="Walter F."/>
            <person name="Albersmeier A."/>
            <person name="Kalinowski J."/>
            <person name="Ruckert C."/>
        </authorList>
    </citation>
    <scope>NUCLEOTIDE SEQUENCE</scope>
    <source>
        <strain evidence="8">VKM B-2748</strain>
    </source>
</reference>
<dbReference type="Proteomes" id="UP001143309">
    <property type="component" value="Unassembled WGS sequence"/>
</dbReference>
<evidence type="ECO:0000259" key="6">
    <source>
        <dbReference type="Pfam" id="PF01494"/>
    </source>
</evidence>
<comment type="caution">
    <text evidence="8">The sequence shown here is derived from an EMBL/GenBank/DDBJ whole genome shotgun (WGS) entry which is preliminary data.</text>
</comment>
<protein>
    <recommendedName>
        <fullName evidence="10">GMC family oxidoreductase</fullName>
    </recommendedName>
</protein>
<feature type="domain" description="Glucose-methanol-choline oxidoreductase C-terminal" evidence="7">
    <location>
        <begin position="395"/>
        <end position="518"/>
    </location>
</feature>
<dbReference type="AlphaFoldDB" id="A0A9W6JQ56"/>
<dbReference type="PANTHER" id="PTHR42784:SF1">
    <property type="entry name" value="PYRANOSE 2-OXIDASE"/>
    <property type="match status" value="1"/>
</dbReference>